<evidence type="ECO:0000313" key="3">
    <source>
        <dbReference type="Proteomes" id="UP001172673"/>
    </source>
</evidence>
<dbReference type="Proteomes" id="UP001172673">
    <property type="component" value="Unassembled WGS sequence"/>
</dbReference>
<feature type="region of interest" description="Disordered" evidence="1">
    <location>
        <begin position="1"/>
        <end position="41"/>
    </location>
</feature>
<name>A0AA38XP70_9EURO</name>
<dbReference type="AlphaFoldDB" id="A0AA38XP70"/>
<reference evidence="2" key="1">
    <citation type="submission" date="2022-10" db="EMBL/GenBank/DDBJ databases">
        <title>Culturing micro-colonial fungi from biological soil crusts in the Mojave desert and describing Neophaeococcomyces mojavensis, and introducing the new genera and species Taxawa tesnikishii.</title>
        <authorList>
            <person name="Kurbessoian T."/>
            <person name="Stajich J.E."/>
        </authorList>
    </citation>
    <scope>NUCLEOTIDE SEQUENCE</scope>
    <source>
        <strain evidence="2">TK_41</strain>
    </source>
</reference>
<feature type="region of interest" description="Disordered" evidence="1">
    <location>
        <begin position="381"/>
        <end position="418"/>
    </location>
</feature>
<comment type="caution">
    <text evidence="2">The sequence shown here is derived from an EMBL/GenBank/DDBJ whole genome shotgun (WGS) entry which is preliminary data.</text>
</comment>
<protein>
    <submittedName>
        <fullName evidence="2">Uncharacterized protein</fullName>
    </submittedName>
</protein>
<evidence type="ECO:0000256" key="1">
    <source>
        <dbReference type="SAM" id="MobiDB-lite"/>
    </source>
</evidence>
<feature type="compositionally biased region" description="Polar residues" evidence="1">
    <location>
        <begin position="30"/>
        <end position="41"/>
    </location>
</feature>
<feature type="region of interest" description="Disordered" evidence="1">
    <location>
        <begin position="58"/>
        <end position="85"/>
    </location>
</feature>
<accession>A0AA38XP70</accession>
<gene>
    <name evidence="2" type="ORF">H2200_000783</name>
</gene>
<feature type="compositionally biased region" description="Polar residues" evidence="1">
    <location>
        <begin position="73"/>
        <end position="83"/>
    </location>
</feature>
<evidence type="ECO:0000313" key="2">
    <source>
        <dbReference type="EMBL" id="KAJ9617062.1"/>
    </source>
</evidence>
<feature type="compositionally biased region" description="Acidic residues" evidence="1">
    <location>
        <begin position="408"/>
        <end position="418"/>
    </location>
</feature>
<dbReference type="EMBL" id="JAPDRK010000001">
    <property type="protein sequence ID" value="KAJ9617062.1"/>
    <property type="molecule type" value="Genomic_DNA"/>
</dbReference>
<proteinExistence type="predicted"/>
<organism evidence="2 3">
    <name type="scientific">Cladophialophora chaetospira</name>
    <dbReference type="NCBI Taxonomy" id="386627"/>
    <lineage>
        <taxon>Eukaryota</taxon>
        <taxon>Fungi</taxon>
        <taxon>Dikarya</taxon>
        <taxon>Ascomycota</taxon>
        <taxon>Pezizomycotina</taxon>
        <taxon>Eurotiomycetes</taxon>
        <taxon>Chaetothyriomycetidae</taxon>
        <taxon>Chaetothyriales</taxon>
        <taxon>Herpotrichiellaceae</taxon>
        <taxon>Cladophialophora</taxon>
    </lineage>
</organism>
<sequence>MDARTDTPSARFGGQWAFLSSPPAAGTRSLPHSSSYLRSDRSNISPLPTTLTFHQLNASQSSLPRHARAPSTGGRSSTTTAPSQPVLVRVHSADPILQIRPSTRPPRPRRKLKLNKMDLPPLEAFSIRGILAAIAEDIEEDVDAIAEILGRSRLVLADQHDSHMPPQGEIRAALSPLQAVAEASSSNERLAVVGDEILILREDASLVEGSHTGSAAYGLLERLQTLPRTRRMISEIPGPVTLRPGTGSIRHYSAPPVIPTAPALVQDRGTPYVAPLPFSSRQLLQSPTNDSEVHDNPSRTTKAVVSETYLSAGANATTVSDPPVVSEGGRHYPLYSFDYTELFEGPVPSPAPIRMTLRERIQSLIPRMELPNLASWVHGQQTSANSAESQLREILHRQPHLRGPGDNEAPEEDPEMYG</sequence>
<keyword evidence="3" id="KW-1185">Reference proteome</keyword>